<evidence type="ECO:0000256" key="1">
    <source>
        <dbReference type="ARBA" id="ARBA00022722"/>
    </source>
</evidence>
<dbReference type="InterPro" id="IPR016191">
    <property type="entry name" value="Ribonuclease/ribotoxin"/>
</dbReference>
<dbReference type="AlphaFoldDB" id="A0A9X0WL45"/>
<gene>
    <name evidence="3" type="ORF">CKO25_18690</name>
</gene>
<accession>A0A9X0WL45</accession>
<sequence length="130" mass="14808">MALGTPSVLERLSSTDDPVAATAISPPTSPFVIADVRITDRDGRLIYRGDVDLRPELARIERGERDPHRNDGSVFQNREARLPRQERGYYREYVVRTPGIDHAGPQRLVLGANGEVYYTADHYRRFTRIQ</sequence>
<name>A0A9X0WL45_9GAMM</name>
<dbReference type="GO" id="GO:0004521">
    <property type="term" value="F:RNA endonuclease activity"/>
    <property type="evidence" value="ECO:0007669"/>
    <property type="project" value="InterPro"/>
</dbReference>
<evidence type="ECO:0000313" key="4">
    <source>
        <dbReference type="Proteomes" id="UP001138802"/>
    </source>
</evidence>
<comment type="caution">
    <text evidence="3">The sequence shown here is derived from an EMBL/GenBank/DDBJ whole genome shotgun (WGS) entry which is preliminary data.</text>
</comment>
<protein>
    <submittedName>
        <fullName evidence="3">Ribonuclease</fullName>
    </submittedName>
</protein>
<dbReference type="GO" id="GO:0016787">
    <property type="term" value="F:hydrolase activity"/>
    <property type="evidence" value="ECO:0007669"/>
    <property type="project" value="UniProtKB-KW"/>
</dbReference>
<dbReference type="SUPFAM" id="SSF53933">
    <property type="entry name" value="Microbial ribonucleases"/>
    <property type="match status" value="1"/>
</dbReference>
<keyword evidence="1" id="KW-0540">Nuclease</keyword>
<dbReference type="Proteomes" id="UP001138802">
    <property type="component" value="Unassembled WGS sequence"/>
</dbReference>
<dbReference type="EMBL" id="NRSD01000029">
    <property type="protein sequence ID" value="MBK1646628.1"/>
    <property type="molecule type" value="Genomic_DNA"/>
</dbReference>
<evidence type="ECO:0000313" key="3">
    <source>
        <dbReference type="EMBL" id="MBK1646628.1"/>
    </source>
</evidence>
<keyword evidence="4" id="KW-1185">Reference proteome</keyword>
<evidence type="ECO:0000256" key="2">
    <source>
        <dbReference type="ARBA" id="ARBA00022801"/>
    </source>
</evidence>
<keyword evidence="2" id="KW-0378">Hydrolase</keyword>
<proteinExistence type="predicted"/>
<reference evidence="3 4" key="1">
    <citation type="journal article" date="2020" name="Microorganisms">
        <title>Osmotic Adaptation and Compatible Solute Biosynthesis of Phototrophic Bacteria as Revealed from Genome Analyses.</title>
        <authorList>
            <person name="Imhoff J.F."/>
            <person name="Rahn T."/>
            <person name="Kunzel S."/>
            <person name="Keller A."/>
            <person name="Neulinger S.C."/>
        </authorList>
    </citation>
    <scope>NUCLEOTIDE SEQUENCE [LARGE SCALE GENOMIC DNA]</scope>
    <source>
        <strain evidence="3 4">DSM 21303</strain>
    </source>
</reference>
<dbReference type="GO" id="GO:0003723">
    <property type="term" value="F:RNA binding"/>
    <property type="evidence" value="ECO:0007669"/>
    <property type="project" value="InterPro"/>
</dbReference>
<dbReference type="InterPro" id="IPR000026">
    <property type="entry name" value="N1-like"/>
</dbReference>
<organism evidence="3 4">
    <name type="scientific">Thiocapsa imhoffii</name>
    <dbReference type="NCBI Taxonomy" id="382777"/>
    <lineage>
        <taxon>Bacteria</taxon>
        <taxon>Pseudomonadati</taxon>
        <taxon>Pseudomonadota</taxon>
        <taxon>Gammaproteobacteria</taxon>
        <taxon>Chromatiales</taxon>
        <taxon>Chromatiaceae</taxon>
        <taxon>Thiocapsa</taxon>
    </lineage>
</organism>
<dbReference type="Gene3D" id="3.10.450.30">
    <property type="entry name" value="Microbial ribonucleases"/>
    <property type="match status" value="1"/>
</dbReference>
<dbReference type="Pfam" id="PF00545">
    <property type="entry name" value="Ribonuclease"/>
    <property type="match status" value="1"/>
</dbReference>